<feature type="region of interest" description="Disordered" evidence="1">
    <location>
        <begin position="160"/>
        <end position="185"/>
    </location>
</feature>
<reference evidence="2" key="1">
    <citation type="journal article" date="2014" name="Front. Microbiol.">
        <title>High frequency of phylogenetically diverse reductive dehalogenase-homologous genes in deep subseafloor sedimentary metagenomes.</title>
        <authorList>
            <person name="Kawai M."/>
            <person name="Futagami T."/>
            <person name="Toyoda A."/>
            <person name="Takaki Y."/>
            <person name="Nishi S."/>
            <person name="Hori S."/>
            <person name="Arai W."/>
            <person name="Tsubouchi T."/>
            <person name="Morono Y."/>
            <person name="Uchiyama I."/>
            <person name="Ito T."/>
            <person name="Fujiyama A."/>
            <person name="Inagaki F."/>
            <person name="Takami H."/>
        </authorList>
    </citation>
    <scope>NUCLEOTIDE SEQUENCE</scope>
    <source>
        <strain evidence="2">Expedition CK06-06</strain>
    </source>
</reference>
<sequence length="185" mass="20388">MKKTKTIVLSVVFLCLLVSTALFSATEETLDKSFEAKDEVRFKLVLGDCQLKKSTDGRIHVNLVYSYKAEIKFEPIMEIKGSRLILEEKYRGKSKNNNGYSKWTVAVPDEIEIDFESATGSLNVDGLNLEIEGCTGTGEIELSNVKGKFDVSSGTGNVDVKDSEGEFEVSSGTGNVDVKDSERRI</sequence>
<evidence type="ECO:0008006" key="3">
    <source>
        <dbReference type="Google" id="ProtNLM"/>
    </source>
</evidence>
<evidence type="ECO:0000256" key="1">
    <source>
        <dbReference type="SAM" id="MobiDB-lite"/>
    </source>
</evidence>
<dbReference type="AlphaFoldDB" id="X1C4W1"/>
<name>X1C4W1_9ZZZZ</name>
<protein>
    <recommendedName>
        <fullName evidence="3">Adhesin domain-containing protein</fullName>
    </recommendedName>
</protein>
<evidence type="ECO:0000313" key="2">
    <source>
        <dbReference type="EMBL" id="GAH02402.1"/>
    </source>
</evidence>
<accession>X1C4W1</accession>
<gene>
    <name evidence="2" type="ORF">S01H4_49802</name>
</gene>
<comment type="caution">
    <text evidence="2">The sequence shown here is derived from an EMBL/GenBank/DDBJ whole genome shotgun (WGS) entry which is preliminary data.</text>
</comment>
<organism evidence="2">
    <name type="scientific">marine sediment metagenome</name>
    <dbReference type="NCBI Taxonomy" id="412755"/>
    <lineage>
        <taxon>unclassified sequences</taxon>
        <taxon>metagenomes</taxon>
        <taxon>ecological metagenomes</taxon>
    </lineage>
</organism>
<proteinExistence type="predicted"/>
<dbReference type="EMBL" id="BART01028208">
    <property type="protein sequence ID" value="GAH02402.1"/>
    <property type="molecule type" value="Genomic_DNA"/>
</dbReference>